<dbReference type="Proteomes" id="UP000620366">
    <property type="component" value="Unassembled WGS sequence"/>
</dbReference>
<dbReference type="HAMAP" id="MF_01077">
    <property type="entry name" value="RimP"/>
    <property type="match status" value="1"/>
</dbReference>
<evidence type="ECO:0000256" key="3">
    <source>
        <dbReference type="HAMAP-Rule" id="MF_01077"/>
    </source>
</evidence>
<gene>
    <name evidence="3" type="primary">rimP</name>
    <name evidence="6" type="ORF">H8695_08070</name>
</gene>
<evidence type="ECO:0000256" key="1">
    <source>
        <dbReference type="ARBA" id="ARBA00022490"/>
    </source>
</evidence>
<proteinExistence type="inferred from homology"/>
<dbReference type="PANTHER" id="PTHR33867:SF1">
    <property type="entry name" value="RIBOSOME MATURATION FACTOR RIMP"/>
    <property type="match status" value="1"/>
</dbReference>
<dbReference type="InterPro" id="IPR028998">
    <property type="entry name" value="RimP_C"/>
</dbReference>
<dbReference type="RefSeq" id="WP_283243649.1">
    <property type="nucleotide sequence ID" value="NZ_JACRSP010000003.1"/>
</dbReference>
<dbReference type="InterPro" id="IPR003728">
    <property type="entry name" value="Ribosome_maturation_RimP"/>
</dbReference>
<dbReference type="Gene3D" id="3.30.300.70">
    <property type="entry name" value="RimP-like superfamily, N-terminal"/>
    <property type="match status" value="1"/>
</dbReference>
<comment type="subcellular location">
    <subcellularLocation>
        <location evidence="3">Cytoplasm</location>
    </subcellularLocation>
</comment>
<sequence length="157" mass="18084">MPKHANIPELVTGLCEPIAQELGVELWDVEFKKEGSDYFLRIYLDREGGIDIDTCEAFSRRISDLLDEVDPIEQGYYLEVSSAGLDRTLKRERDFERFLGAVVDVGLYRKWENSKQVQGELAAFDADSITIRLDEKPPREVRFERRDVAIVKLAVIF</sequence>
<evidence type="ECO:0000259" key="5">
    <source>
        <dbReference type="Pfam" id="PF17384"/>
    </source>
</evidence>
<dbReference type="GO" id="GO:0006412">
    <property type="term" value="P:translation"/>
    <property type="evidence" value="ECO:0007669"/>
    <property type="project" value="TreeGrafter"/>
</dbReference>
<dbReference type="CDD" id="cd01734">
    <property type="entry name" value="YlxS_C"/>
    <property type="match status" value="1"/>
</dbReference>
<keyword evidence="7" id="KW-1185">Reference proteome</keyword>
<evidence type="ECO:0000259" key="4">
    <source>
        <dbReference type="Pfam" id="PF02576"/>
    </source>
</evidence>
<dbReference type="InterPro" id="IPR036847">
    <property type="entry name" value="RimP_C_sf"/>
</dbReference>
<dbReference type="GO" id="GO:0005829">
    <property type="term" value="C:cytosol"/>
    <property type="evidence" value="ECO:0007669"/>
    <property type="project" value="TreeGrafter"/>
</dbReference>
<dbReference type="FunFam" id="3.30.300.70:FF:000001">
    <property type="entry name" value="Ribosome maturation factor RimP"/>
    <property type="match status" value="1"/>
</dbReference>
<name>A0A926DF02_9FIRM</name>
<dbReference type="Pfam" id="PF17384">
    <property type="entry name" value="DUF150_C"/>
    <property type="match status" value="1"/>
</dbReference>
<comment type="similarity">
    <text evidence="3">Belongs to the RimP family.</text>
</comment>
<accession>A0A926DF02</accession>
<evidence type="ECO:0000256" key="2">
    <source>
        <dbReference type="ARBA" id="ARBA00022517"/>
    </source>
</evidence>
<keyword evidence="2 3" id="KW-0690">Ribosome biogenesis</keyword>
<evidence type="ECO:0000313" key="6">
    <source>
        <dbReference type="EMBL" id="MBC8536637.1"/>
    </source>
</evidence>
<dbReference type="SUPFAM" id="SSF75420">
    <property type="entry name" value="YhbC-like, N-terminal domain"/>
    <property type="match status" value="1"/>
</dbReference>
<protein>
    <recommendedName>
        <fullName evidence="3">Ribosome maturation factor RimP</fullName>
    </recommendedName>
</protein>
<dbReference type="PANTHER" id="PTHR33867">
    <property type="entry name" value="RIBOSOME MATURATION FACTOR RIMP"/>
    <property type="match status" value="1"/>
</dbReference>
<dbReference type="GO" id="GO:0000028">
    <property type="term" value="P:ribosomal small subunit assembly"/>
    <property type="evidence" value="ECO:0007669"/>
    <property type="project" value="TreeGrafter"/>
</dbReference>
<dbReference type="Pfam" id="PF02576">
    <property type="entry name" value="RimP_N"/>
    <property type="match status" value="1"/>
</dbReference>
<dbReference type="InterPro" id="IPR028989">
    <property type="entry name" value="RimP_N"/>
</dbReference>
<keyword evidence="1 3" id="KW-0963">Cytoplasm</keyword>
<feature type="domain" description="Ribosome maturation factor RimP N-terminal" evidence="4">
    <location>
        <begin position="14"/>
        <end position="86"/>
    </location>
</feature>
<dbReference type="SUPFAM" id="SSF74942">
    <property type="entry name" value="YhbC-like, C-terminal domain"/>
    <property type="match status" value="1"/>
</dbReference>
<dbReference type="AlphaFoldDB" id="A0A926DF02"/>
<organism evidence="6 7">
    <name type="scientific">Feifania hominis</name>
    <dbReference type="NCBI Taxonomy" id="2763660"/>
    <lineage>
        <taxon>Bacteria</taxon>
        <taxon>Bacillati</taxon>
        <taxon>Bacillota</taxon>
        <taxon>Clostridia</taxon>
        <taxon>Eubacteriales</taxon>
        <taxon>Feifaniaceae</taxon>
        <taxon>Feifania</taxon>
    </lineage>
</organism>
<comment type="function">
    <text evidence="3">Required for maturation of 30S ribosomal subunits.</text>
</comment>
<reference evidence="6" key="1">
    <citation type="submission" date="2020-08" db="EMBL/GenBank/DDBJ databases">
        <title>Genome public.</title>
        <authorList>
            <person name="Liu C."/>
            <person name="Sun Q."/>
        </authorList>
    </citation>
    <scope>NUCLEOTIDE SEQUENCE</scope>
    <source>
        <strain evidence="6">BX7</strain>
    </source>
</reference>
<feature type="domain" description="Ribosome maturation factor RimP C-terminal" evidence="5">
    <location>
        <begin position="89"/>
        <end position="155"/>
    </location>
</feature>
<dbReference type="Gene3D" id="2.30.30.180">
    <property type="entry name" value="Ribosome maturation factor RimP, C-terminal domain"/>
    <property type="match status" value="1"/>
</dbReference>
<dbReference type="InterPro" id="IPR035956">
    <property type="entry name" value="RimP_N_sf"/>
</dbReference>
<evidence type="ECO:0000313" key="7">
    <source>
        <dbReference type="Proteomes" id="UP000620366"/>
    </source>
</evidence>
<comment type="caution">
    <text evidence="6">The sequence shown here is derived from an EMBL/GenBank/DDBJ whole genome shotgun (WGS) entry which is preliminary data.</text>
</comment>
<dbReference type="EMBL" id="JACRSP010000003">
    <property type="protein sequence ID" value="MBC8536637.1"/>
    <property type="molecule type" value="Genomic_DNA"/>
</dbReference>